<keyword evidence="2" id="KW-0808">Transferase</keyword>
<keyword evidence="4" id="KW-0378">Hydrolase</keyword>
<dbReference type="Pfam" id="PF04041">
    <property type="entry name" value="Glyco_hydro_130"/>
    <property type="match status" value="1"/>
</dbReference>
<evidence type="ECO:0000313" key="5">
    <source>
        <dbReference type="Proteomes" id="UP000000256"/>
    </source>
</evidence>
<dbReference type="PANTHER" id="PTHR34106">
    <property type="entry name" value="GLYCOSIDASE"/>
    <property type="match status" value="1"/>
</dbReference>
<dbReference type="CDD" id="cd18614">
    <property type="entry name" value="GH130"/>
    <property type="match status" value="1"/>
</dbReference>
<dbReference type="PANTHER" id="PTHR34106:SF5">
    <property type="entry name" value="GLYCOSIDASE"/>
    <property type="match status" value="1"/>
</dbReference>
<dbReference type="Proteomes" id="UP000000256">
    <property type="component" value="Chromosome"/>
</dbReference>
<dbReference type="EMBL" id="CP000679">
    <property type="protein sequence ID" value="ABP65905.1"/>
    <property type="molecule type" value="Genomic_DNA"/>
</dbReference>
<organism evidence="4 5">
    <name type="scientific">Caldicellulosiruptor saccharolyticus (strain ATCC 43494 / DSM 8903 / Tp8T 6331)</name>
    <dbReference type="NCBI Taxonomy" id="351627"/>
    <lineage>
        <taxon>Bacteria</taxon>
        <taxon>Bacillati</taxon>
        <taxon>Bacillota</taxon>
        <taxon>Bacillota incertae sedis</taxon>
        <taxon>Caldicellulosiruptorales</taxon>
        <taxon>Caldicellulosiruptoraceae</taxon>
        <taxon>Caldicellulosiruptor</taxon>
    </lineage>
</organism>
<keyword evidence="5" id="KW-1185">Reference proteome</keyword>
<dbReference type="eggNOG" id="COG2152">
    <property type="taxonomic scope" value="Bacteria"/>
</dbReference>
<dbReference type="HOGENOM" id="CLU_046648_0_0_9"/>
<dbReference type="PIRSF" id="PIRSF016202">
    <property type="entry name" value="PH1107"/>
    <property type="match status" value="1"/>
</dbReference>
<evidence type="ECO:0000313" key="4">
    <source>
        <dbReference type="EMBL" id="ABP65905.1"/>
    </source>
</evidence>
<dbReference type="Gene3D" id="2.115.10.20">
    <property type="entry name" value="Glycosyl hydrolase domain, family 43"/>
    <property type="match status" value="1"/>
</dbReference>
<dbReference type="OrthoDB" id="9759709at2"/>
<evidence type="ECO:0000256" key="2">
    <source>
        <dbReference type="ARBA" id="ARBA00022679"/>
    </source>
</evidence>
<dbReference type="RefSeq" id="WP_011915871.1">
    <property type="nucleotide sequence ID" value="NC_009437.1"/>
</dbReference>
<keyword evidence="4" id="KW-0326">Glycosidase</keyword>
<dbReference type="STRING" id="351627.Csac_0258"/>
<evidence type="ECO:0000256" key="3">
    <source>
        <dbReference type="ARBA" id="ARBA00024356"/>
    </source>
</evidence>
<name>A4XG70_CALS8</name>
<accession>A4XG70</accession>
<sequence>MFKLRRLVQEPILEPIEENHWESKAVFNAAAVYHNGYIHLFYRACNNTFEALSLPYPDEKYKFISSIGYAKSKDGINFERLSEPVVTGQGVQEAWGVEDPRITYLDGKFYMVYTAFGGISWEDVRISMTYSDDLIHWSSEHQVLLDEPNKDGALHPEKVNGKYMLYHRRPPSIWVAFSEDLKNWHDHKIIMTPRENSWDSQKIGIAGPPILINDGWLLIYHGVDENRVYRLGAALLDRDNPTKVVARQEEPILEPELEWEKNGLVPNVVFSCGQCIVDEVLFVYYGACDTCIGVAAVEVDKIKF</sequence>
<dbReference type="KEGG" id="csc:Csac_0258"/>
<dbReference type="GO" id="GO:0016757">
    <property type="term" value="F:glycosyltransferase activity"/>
    <property type="evidence" value="ECO:0007669"/>
    <property type="project" value="UniProtKB-KW"/>
</dbReference>
<dbReference type="SUPFAM" id="SSF75005">
    <property type="entry name" value="Arabinanase/levansucrase/invertase"/>
    <property type="match status" value="1"/>
</dbReference>
<keyword evidence="1" id="KW-0328">Glycosyltransferase</keyword>
<gene>
    <name evidence="4" type="ordered locus">Csac_0258</name>
</gene>
<proteinExistence type="inferred from homology"/>
<reference evidence="4 5" key="1">
    <citation type="journal article" date="2008" name="Appl. Environ. Microbiol.">
        <title>Hydrogenomics of the extremely thermophilic bacterium Caldicellulosiruptor saccharolyticus.</title>
        <authorList>
            <person name="van de Werken H.J."/>
            <person name="Verhaart M.R."/>
            <person name="VanFossen A.L."/>
            <person name="Willquist K."/>
            <person name="Lewis D.L."/>
            <person name="Nichols J.D."/>
            <person name="Goorissen H.P."/>
            <person name="Mongodin E.F."/>
            <person name="Nelson K.E."/>
            <person name="van Niel E.W."/>
            <person name="Stams A.J."/>
            <person name="Ward D.E."/>
            <person name="de Vos W.M."/>
            <person name="van der Oost J."/>
            <person name="Kelly R.M."/>
            <person name="Kengen S.W."/>
        </authorList>
    </citation>
    <scope>NUCLEOTIDE SEQUENCE [LARGE SCALE GENOMIC DNA]</scope>
    <source>
        <strain evidence="5">ATCC 43494 / DSM 8903 / Tp8T 6331</strain>
    </source>
</reference>
<dbReference type="AlphaFoldDB" id="A4XG70"/>
<dbReference type="InterPro" id="IPR023296">
    <property type="entry name" value="Glyco_hydro_beta-prop_sf"/>
</dbReference>
<dbReference type="InterPro" id="IPR007184">
    <property type="entry name" value="Mannoside_phosphorylase"/>
</dbReference>
<dbReference type="GO" id="GO:0016798">
    <property type="term" value="F:hydrolase activity, acting on glycosyl bonds"/>
    <property type="evidence" value="ECO:0007669"/>
    <property type="project" value="UniProtKB-KW"/>
</dbReference>
<comment type="similarity">
    <text evidence="3">Belongs to the glycosyl hydrolase 130 family.</text>
</comment>
<evidence type="ECO:0000256" key="1">
    <source>
        <dbReference type="ARBA" id="ARBA00022676"/>
    </source>
</evidence>
<protein>
    <submittedName>
        <fullName evidence="4">Glycosidase, PH1107-related protein</fullName>
    </submittedName>
</protein>